<feature type="transmembrane region" description="Helical" evidence="14">
    <location>
        <begin position="256"/>
        <end position="280"/>
    </location>
</feature>
<sequence length="298" mass="34798">MKDLYDTWKANRTVLELFDFVFNDNGYLCEEFFESCWAGSQVIDCCSIFRPTYVMLRGRCFRLMDGYNQTDVDETDKLSIHFNDVQGKLPGRKNIPQMVMYIGDSYPEVGIYPRVYLNYHDWNRVRFVQKRYSMLHDNPECTMAELNKVDPLNCTLPYFKGMLPYVHDIPTCHPSVVVEDYDRITSTSIEDYHCRRACERVENLNQMITSPDYSRSIHYAFRVETSFTDLEYEHYTEMRLTTFPGFISELGGQSGLFVGCSVMTIVQLGLWIVTLCAAFCRAVYLRYFSLPLAIRTGN</sequence>
<keyword evidence="7" id="KW-0915">Sodium</keyword>
<evidence type="ECO:0000256" key="11">
    <source>
        <dbReference type="ARBA" id="ARBA00023201"/>
    </source>
</evidence>
<keyword evidence="6 14" id="KW-1133">Transmembrane helix</keyword>
<evidence type="ECO:0000256" key="4">
    <source>
        <dbReference type="ARBA" id="ARBA00022461"/>
    </source>
</evidence>
<keyword evidence="8 13" id="KW-0406">Ion transport</keyword>
<keyword evidence="11 13" id="KW-0739">Sodium transport</keyword>
<dbReference type="WBParaSite" id="NBR_0001541601-mRNA-1">
    <property type="protein sequence ID" value="NBR_0001541601-mRNA-1"/>
    <property type="gene ID" value="NBR_0001541601"/>
</dbReference>
<keyword evidence="10" id="KW-0325">Glycoprotein</keyword>
<evidence type="ECO:0000256" key="1">
    <source>
        <dbReference type="ARBA" id="ARBA00004141"/>
    </source>
</evidence>
<comment type="subcellular location">
    <subcellularLocation>
        <location evidence="1">Membrane</location>
        <topology evidence="1">Multi-pass membrane protein</topology>
    </subcellularLocation>
</comment>
<evidence type="ECO:0000256" key="6">
    <source>
        <dbReference type="ARBA" id="ARBA00022989"/>
    </source>
</evidence>
<evidence type="ECO:0000313" key="17">
    <source>
        <dbReference type="WBParaSite" id="NBR_0001541601-mRNA-1"/>
    </source>
</evidence>
<evidence type="ECO:0000256" key="13">
    <source>
        <dbReference type="RuleBase" id="RU000679"/>
    </source>
</evidence>
<dbReference type="Pfam" id="PF00858">
    <property type="entry name" value="ASC"/>
    <property type="match status" value="1"/>
</dbReference>
<dbReference type="AlphaFoldDB" id="A0A0N4YF94"/>
<dbReference type="PANTHER" id="PTHR11690:SF232">
    <property type="entry name" value="ACID-SENSING ION CHANNEL 1-LIKE"/>
    <property type="match status" value="1"/>
</dbReference>
<accession>A0A0N4YF94</accession>
<keyword evidence="16" id="KW-1185">Reference proteome</keyword>
<dbReference type="GO" id="GO:0005886">
    <property type="term" value="C:plasma membrane"/>
    <property type="evidence" value="ECO:0007669"/>
    <property type="project" value="TreeGrafter"/>
</dbReference>
<dbReference type="GO" id="GO:0015280">
    <property type="term" value="F:ligand-gated sodium channel activity"/>
    <property type="evidence" value="ECO:0007669"/>
    <property type="project" value="TreeGrafter"/>
</dbReference>
<evidence type="ECO:0000256" key="2">
    <source>
        <dbReference type="ARBA" id="ARBA00007193"/>
    </source>
</evidence>
<evidence type="ECO:0000256" key="7">
    <source>
        <dbReference type="ARBA" id="ARBA00023053"/>
    </source>
</evidence>
<reference evidence="17" key="1">
    <citation type="submission" date="2017-02" db="UniProtKB">
        <authorList>
            <consortium name="WormBaseParasite"/>
        </authorList>
    </citation>
    <scope>IDENTIFICATION</scope>
</reference>
<evidence type="ECO:0000256" key="3">
    <source>
        <dbReference type="ARBA" id="ARBA00022448"/>
    </source>
</evidence>
<dbReference type="InterPro" id="IPR001873">
    <property type="entry name" value="ENaC"/>
</dbReference>
<evidence type="ECO:0000256" key="9">
    <source>
        <dbReference type="ARBA" id="ARBA00023136"/>
    </source>
</evidence>
<keyword evidence="9 14" id="KW-0472">Membrane</keyword>
<evidence type="ECO:0000313" key="16">
    <source>
        <dbReference type="Proteomes" id="UP000271162"/>
    </source>
</evidence>
<keyword evidence="4 13" id="KW-0894">Sodium channel</keyword>
<dbReference type="Proteomes" id="UP000271162">
    <property type="component" value="Unassembled WGS sequence"/>
</dbReference>
<evidence type="ECO:0000256" key="10">
    <source>
        <dbReference type="ARBA" id="ARBA00023180"/>
    </source>
</evidence>
<keyword evidence="3 13" id="KW-0813">Transport</keyword>
<evidence type="ECO:0000313" key="15">
    <source>
        <dbReference type="EMBL" id="VDL79011.1"/>
    </source>
</evidence>
<organism evidence="17">
    <name type="scientific">Nippostrongylus brasiliensis</name>
    <name type="common">Rat hookworm</name>
    <dbReference type="NCBI Taxonomy" id="27835"/>
    <lineage>
        <taxon>Eukaryota</taxon>
        <taxon>Metazoa</taxon>
        <taxon>Ecdysozoa</taxon>
        <taxon>Nematoda</taxon>
        <taxon>Chromadorea</taxon>
        <taxon>Rhabditida</taxon>
        <taxon>Rhabditina</taxon>
        <taxon>Rhabditomorpha</taxon>
        <taxon>Strongyloidea</taxon>
        <taxon>Heligmosomidae</taxon>
        <taxon>Nippostrongylus</taxon>
    </lineage>
</organism>
<dbReference type="Gene3D" id="1.10.287.770">
    <property type="entry name" value="YojJ-like"/>
    <property type="match status" value="1"/>
</dbReference>
<evidence type="ECO:0000256" key="12">
    <source>
        <dbReference type="ARBA" id="ARBA00023303"/>
    </source>
</evidence>
<reference evidence="15 16" key="2">
    <citation type="submission" date="2018-11" db="EMBL/GenBank/DDBJ databases">
        <authorList>
            <consortium name="Pathogen Informatics"/>
        </authorList>
    </citation>
    <scope>NUCLEOTIDE SEQUENCE [LARGE SCALE GENOMIC DNA]</scope>
</reference>
<keyword evidence="12 13" id="KW-0407">Ion channel</keyword>
<proteinExistence type="inferred from homology"/>
<dbReference type="OMA" id="NCTLPYF"/>
<protein>
    <submittedName>
        <fullName evidence="17">Amiloride-sensitive sodium channel</fullName>
    </submittedName>
</protein>
<gene>
    <name evidence="15" type="ORF">NBR_LOCUS15417</name>
</gene>
<name>A0A0N4YF94_NIPBR</name>
<evidence type="ECO:0000256" key="8">
    <source>
        <dbReference type="ARBA" id="ARBA00023065"/>
    </source>
</evidence>
<comment type="similarity">
    <text evidence="2 13">Belongs to the amiloride-sensitive sodium channel (TC 1.A.6) family.</text>
</comment>
<evidence type="ECO:0000256" key="14">
    <source>
        <dbReference type="SAM" id="Phobius"/>
    </source>
</evidence>
<dbReference type="EMBL" id="UYSL01021729">
    <property type="protein sequence ID" value="VDL79011.1"/>
    <property type="molecule type" value="Genomic_DNA"/>
</dbReference>
<dbReference type="PANTHER" id="PTHR11690">
    <property type="entry name" value="AMILORIDE-SENSITIVE SODIUM CHANNEL-RELATED"/>
    <property type="match status" value="1"/>
</dbReference>
<keyword evidence="5 13" id="KW-0812">Transmembrane</keyword>
<evidence type="ECO:0000256" key="5">
    <source>
        <dbReference type="ARBA" id="ARBA00022692"/>
    </source>
</evidence>